<evidence type="ECO:0000256" key="3">
    <source>
        <dbReference type="ARBA" id="ARBA00023110"/>
    </source>
</evidence>
<keyword evidence="9" id="KW-1185">Reference proteome</keyword>
<proteinExistence type="predicted"/>
<name>A0A2P6TVD1_CHLSO</name>
<dbReference type="InterPro" id="IPR001179">
    <property type="entry name" value="PPIase_FKBP_dom"/>
</dbReference>
<feature type="region of interest" description="Disordered" evidence="6">
    <location>
        <begin position="1"/>
        <end position="44"/>
    </location>
</feature>
<dbReference type="Proteomes" id="UP000239899">
    <property type="component" value="Unassembled WGS sequence"/>
</dbReference>
<dbReference type="Pfam" id="PF00254">
    <property type="entry name" value="FKBP_C"/>
    <property type="match status" value="1"/>
</dbReference>
<evidence type="ECO:0000256" key="2">
    <source>
        <dbReference type="ARBA" id="ARBA00013194"/>
    </source>
</evidence>
<evidence type="ECO:0000256" key="1">
    <source>
        <dbReference type="ARBA" id="ARBA00000971"/>
    </source>
</evidence>
<evidence type="ECO:0000256" key="6">
    <source>
        <dbReference type="SAM" id="MobiDB-lite"/>
    </source>
</evidence>
<keyword evidence="4 5" id="KW-0413">Isomerase</keyword>
<dbReference type="PANTHER" id="PTHR43811:SF26">
    <property type="entry name" value="PEPTIDYL-PROLYL CIS-TRANS ISOMERASE FKBP16-1, CHLOROPLASTIC"/>
    <property type="match status" value="1"/>
</dbReference>
<evidence type="ECO:0000313" key="8">
    <source>
        <dbReference type="EMBL" id="PRW58033.1"/>
    </source>
</evidence>
<sequence>MQASLAPSRPAVAPFGGSTGASRRRPQPAAAAARTTPCSEDAAPVSRRSALALLPASAALLAAVAAAPLPAAAAAKVQRDTGDWSSPGLGAPVDPSQPKFFKTPSGVRVQVLAEGSGPEAAAGDAVLVDFVLRRSNGYFIYGTVDGVSFQPKDVPVGPVRLQLGDGSTVAGLEEALLGSRAGTKLRVLVPPELGYQASPGAVPQMPTFATQRQLENHKSEPLLFEVQLLRVGGQR</sequence>
<comment type="caution">
    <text evidence="8">The sequence shown here is derived from an EMBL/GenBank/DDBJ whole genome shotgun (WGS) entry which is preliminary data.</text>
</comment>
<dbReference type="PANTHER" id="PTHR43811">
    <property type="entry name" value="FKBP-TYPE PEPTIDYL-PROLYL CIS-TRANS ISOMERASE FKPA"/>
    <property type="match status" value="1"/>
</dbReference>
<dbReference type="PROSITE" id="PS50059">
    <property type="entry name" value="FKBP_PPIASE"/>
    <property type="match status" value="1"/>
</dbReference>
<dbReference type="OrthoDB" id="1902587at2759"/>
<comment type="catalytic activity">
    <reaction evidence="1 5">
        <text>[protein]-peptidylproline (omega=180) = [protein]-peptidylproline (omega=0)</text>
        <dbReference type="Rhea" id="RHEA:16237"/>
        <dbReference type="Rhea" id="RHEA-COMP:10747"/>
        <dbReference type="Rhea" id="RHEA-COMP:10748"/>
        <dbReference type="ChEBI" id="CHEBI:83833"/>
        <dbReference type="ChEBI" id="CHEBI:83834"/>
        <dbReference type="EC" id="5.2.1.8"/>
    </reaction>
</comment>
<dbReference type="EMBL" id="LHPG02000006">
    <property type="protein sequence ID" value="PRW58033.1"/>
    <property type="molecule type" value="Genomic_DNA"/>
</dbReference>
<dbReference type="AlphaFoldDB" id="A0A2P6TVD1"/>
<dbReference type="EC" id="5.2.1.8" evidence="2 5"/>
<evidence type="ECO:0000256" key="4">
    <source>
        <dbReference type="ARBA" id="ARBA00023235"/>
    </source>
</evidence>
<organism evidence="8 9">
    <name type="scientific">Chlorella sorokiniana</name>
    <name type="common">Freshwater green alga</name>
    <dbReference type="NCBI Taxonomy" id="3076"/>
    <lineage>
        <taxon>Eukaryota</taxon>
        <taxon>Viridiplantae</taxon>
        <taxon>Chlorophyta</taxon>
        <taxon>core chlorophytes</taxon>
        <taxon>Trebouxiophyceae</taxon>
        <taxon>Chlorellales</taxon>
        <taxon>Chlorellaceae</taxon>
        <taxon>Chlorella clade</taxon>
        <taxon>Chlorella</taxon>
    </lineage>
</organism>
<dbReference type="STRING" id="3076.A0A2P6TVD1"/>
<keyword evidence="3 5" id="KW-0697">Rotamase</keyword>
<evidence type="ECO:0000256" key="5">
    <source>
        <dbReference type="PROSITE-ProRule" id="PRU00277"/>
    </source>
</evidence>
<dbReference type="GO" id="GO:0003755">
    <property type="term" value="F:peptidyl-prolyl cis-trans isomerase activity"/>
    <property type="evidence" value="ECO:0007669"/>
    <property type="project" value="UniProtKB-KW"/>
</dbReference>
<feature type="domain" description="PPIase FKBP-type" evidence="7">
    <location>
        <begin position="123"/>
        <end position="232"/>
    </location>
</feature>
<dbReference type="SUPFAM" id="SSF54534">
    <property type="entry name" value="FKBP-like"/>
    <property type="match status" value="1"/>
</dbReference>
<protein>
    <recommendedName>
        <fullName evidence="2 5">peptidylprolyl isomerase</fullName>
        <ecNumber evidence="2 5">5.2.1.8</ecNumber>
    </recommendedName>
</protein>
<reference evidence="8 9" key="1">
    <citation type="journal article" date="2018" name="Plant J.">
        <title>Genome sequences of Chlorella sorokiniana UTEX 1602 and Micractinium conductrix SAG 241.80: implications to maltose excretion by a green alga.</title>
        <authorList>
            <person name="Arriola M.B."/>
            <person name="Velmurugan N."/>
            <person name="Zhang Y."/>
            <person name="Plunkett M.H."/>
            <person name="Hondzo H."/>
            <person name="Barney B.M."/>
        </authorList>
    </citation>
    <scope>NUCLEOTIDE SEQUENCE [LARGE SCALE GENOMIC DNA]</scope>
    <source>
        <strain evidence="9">UTEX 1602</strain>
    </source>
</reference>
<dbReference type="InterPro" id="IPR006311">
    <property type="entry name" value="TAT_signal"/>
</dbReference>
<gene>
    <name evidence="8" type="ORF">C2E21_3772</name>
</gene>
<dbReference type="Gene3D" id="3.10.50.40">
    <property type="match status" value="1"/>
</dbReference>
<dbReference type="InterPro" id="IPR046357">
    <property type="entry name" value="PPIase_dom_sf"/>
</dbReference>
<accession>A0A2P6TVD1</accession>
<evidence type="ECO:0000313" key="9">
    <source>
        <dbReference type="Proteomes" id="UP000239899"/>
    </source>
</evidence>
<dbReference type="PROSITE" id="PS51318">
    <property type="entry name" value="TAT"/>
    <property type="match status" value="1"/>
</dbReference>
<evidence type="ECO:0000259" key="7">
    <source>
        <dbReference type="PROSITE" id="PS50059"/>
    </source>
</evidence>